<proteinExistence type="predicted"/>
<organism evidence="1 2">
    <name type="scientific">Fontibacillus panacisegetis</name>
    <dbReference type="NCBI Taxonomy" id="670482"/>
    <lineage>
        <taxon>Bacteria</taxon>
        <taxon>Bacillati</taxon>
        <taxon>Bacillota</taxon>
        <taxon>Bacilli</taxon>
        <taxon>Bacillales</taxon>
        <taxon>Paenibacillaceae</taxon>
        <taxon>Fontibacillus</taxon>
    </lineage>
</organism>
<accession>A0A1G7ETR0</accession>
<reference evidence="1 2" key="1">
    <citation type="submission" date="2016-10" db="EMBL/GenBank/DDBJ databases">
        <authorList>
            <person name="de Groot N.N."/>
        </authorList>
    </citation>
    <scope>NUCLEOTIDE SEQUENCE [LARGE SCALE GENOMIC DNA]</scope>
    <source>
        <strain evidence="1 2">DSM 28129</strain>
    </source>
</reference>
<dbReference type="STRING" id="670482.SAMN04488542_101334"/>
<evidence type="ECO:0000313" key="2">
    <source>
        <dbReference type="Proteomes" id="UP000198972"/>
    </source>
</evidence>
<name>A0A1G7ETR0_9BACL</name>
<sequence length="139" mass="15952">MQKRMVILVLLLVLIGCNKSSSLLSEVDQKDLNNDVVTFLEETKEANGIYLYSRVGERQYLILNNIYVNQGEQATFINSIQSQIQNKTLVIKIEELKTDKFDDKRIGKLKVFKINSEDEFDTIQIFKNDKATNFDLVGG</sequence>
<dbReference type="AlphaFoldDB" id="A0A1G7ETR0"/>
<evidence type="ECO:0000313" key="1">
    <source>
        <dbReference type="EMBL" id="SDE67064.1"/>
    </source>
</evidence>
<dbReference type="RefSeq" id="WP_091226179.1">
    <property type="nucleotide sequence ID" value="NZ_FNBG01000001.1"/>
</dbReference>
<protein>
    <recommendedName>
        <fullName evidence="3">Lipoprotein</fullName>
    </recommendedName>
</protein>
<dbReference type="Proteomes" id="UP000198972">
    <property type="component" value="Unassembled WGS sequence"/>
</dbReference>
<dbReference type="EMBL" id="FNBG01000001">
    <property type="protein sequence ID" value="SDE67064.1"/>
    <property type="molecule type" value="Genomic_DNA"/>
</dbReference>
<dbReference type="PROSITE" id="PS51257">
    <property type="entry name" value="PROKAR_LIPOPROTEIN"/>
    <property type="match status" value="1"/>
</dbReference>
<evidence type="ECO:0008006" key="3">
    <source>
        <dbReference type="Google" id="ProtNLM"/>
    </source>
</evidence>
<gene>
    <name evidence="1" type="ORF">SAMN04488542_101334</name>
</gene>
<dbReference type="OrthoDB" id="2614098at2"/>
<keyword evidence="2" id="KW-1185">Reference proteome</keyword>